<evidence type="ECO:0000313" key="2">
    <source>
        <dbReference type="Proteomes" id="UP000632339"/>
    </source>
</evidence>
<accession>A0ABQ2HUB4</accession>
<keyword evidence="2" id="KW-1185">Reference proteome</keyword>
<dbReference type="Pfam" id="PF16153">
    <property type="entry name" value="DUF4861"/>
    <property type="match status" value="1"/>
</dbReference>
<organism evidence="1 2">
    <name type="scientific">Dyadobacter beijingensis</name>
    <dbReference type="NCBI Taxonomy" id="365489"/>
    <lineage>
        <taxon>Bacteria</taxon>
        <taxon>Pseudomonadati</taxon>
        <taxon>Bacteroidota</taxon>
        <taxon>Cytophagia</taxon>
        <taxon>Cytophagales</taxon>
        <taxon>Spirosomataceae</taxon>
        <taxon>Dyadobacter</taxon>
    </lineage>
</organism>
<protein>
    <recommendedName>
        <fullName evidence="3">DUF4861 domain-containing protein</fullName>
    </recommendedName>
</protein>
<evidence type="ECO:0000313" key="1">
    <source>
        <dbReference type="EMBL" id="GGM90253.1"/>
    </source>
</evidence>
<name>A0ABQ2HUB4_9BACT</name>
<sequence>MGKRPDWFRVYGPPVKDRVSSGIDIWTKSVKYPVVDKWYDLNNQGQPYHSDRGEGCDFFHVGFTRGAGGTAIWDKGKPYISQPYAAYRILKNTESEVVFELLFEPWNVDGYWVSEKKVISMAMGSNFFKVTSTFYADKKRPLTVGLGIAYASKPQIAADKKRGMLAIWESYLPDNGELGTVVLTKPSHITGFKSFEKQEFMLINVQPGTPITYFVGAGWTKSPDFKSQKEWVDYVHNQIGNLRF</sequence>
<dbReference type="InterPro" id="IPR032342">
    <property type="entry name" value="DUF4861"/>
</dbReference>
<reference evidence="2" key="1">
    <citation type="journal article" date="2019" name="Int. J. Syst. Evol. Microbiol.">
        <title>The Global Catalogue of Microorganisms (GCM) 10K type strain sequencing project: providing services to taxonomists for standard genome sequencing and annotation.</title>
        <authorList>
            <consortium name="The Broad Institute Genomics Platform"/>
            <consortium name="The Broad Institute Genome Sequencing Center for Infectious Disease"/>
            <person name="Wu L."/>
            <person name="Ma J."/>
        </authorList>
    </citation>
    <scope>NUCLEOTIDE SEQUENCE [LARGE SCALE GENOMIC DNA]</scope>
    <source>
        <strain evidence="2">CGMCC 1.6375</strain>
    </source>
</reference>
<comment type="caution">
    <text evidence="1">The sequence shown here is derived from an EMBL/GenBank/DDBJ whole genome shotgun (WGS) entry which is preliminary data.</text>
</comment>
<evidence type="ECO:0008006" key="3">
    <source>
        <dbReference type="Google" id="ProtNLM"/>
    </source>
</evidence>
<dbReference type="RefSeq" id="WP_026350815.1">
    <property type="nucleotide sequence ID" value="NZ_BMLI01000001.1"/>
</dbReference>
<gene>
    <name evidence="1" type="ORF">GCM10010967_24000</name>
</gene>
<dbReference type="Proteomes" id="UP000632339">
    <property type="component" value="Unassembled WGS sequence"/>
</dbReference>
<proteinExistence type="predicted"/>
<dbReference type="EMBL" id="BMLI01000001">
    <property type="protein sequence ID" value="GGM90253.1"/>
    <property type="molecule type" value="Genomic_DNA"/>
</dbReference>